<dbReference type="CDD" id="cd05346">
    <property type="entry name" value="SDR_c5"/>
    <property type="match status" value="1"/>
</dbReference>
<name>A0A9E3HDA8_9NOST</name>
<dbReference type="InterPro" id="IPR002347">
    <property type="entry name" value="SDR_fam"/>
</dbReference>
<evidence type="ECO:0000313" key="4">
    <source>
        <dbReference type="EMBL" id="MBW4434664.1"/>
    </source>
</evidence>
<dbReference type="PANTHER" id="PTHR42901:SF1">
    <property type="entry name" value="ALCOHOL DEHYDROGENASE"/>
    <property type="match status" value="1"/>
</dbReference>
<dbReference type="Proteomes" id="UP000813215">
    <property type="component" value="Unassembled WGS sequence"/>
</dbReference>
<reference evidence="4" key="1">
    <citation type="submission" date="2021-05" db="EMBL/GenBank/DDBJ databases">
        <authorList>
            <person name="Pietrasiak N."/>
            <person name="Ward R."/>
            <person name="Stajich J.E."/>
            <person name="Kurbessoian T."/>
        </authorList>
    </citation>
    <scope>NUCLEOTIDE SEQUENCE</scope>
    <source>
        <strain evidence="4">HA4357-MV3</strain>
    </source>
</reference>
<comment type="similarity">
    <text evidence="1 3">Belongs to the short-chain dehydrogenases/reductases (SDR) family.</text>
</comment>
<dbReference type="PROSITE" id="PS51257">
    <property type="entry name" value="PROKAR_LIPOPROTEIN"/>
    <property type="match status" value="1"/>
</dbReference>
<dbReference type="PANTHER" id="PTHR42901">
    <property type="entry name" value="ALCOHOL DEHYDROGENASE"/>
    <property type="match status" value="1"/>
</dbReference>
<gene>
    <name evidence="4" type="ORF">KME28_23865</name>
</gene>
<dbReference type="InterPro" id="IPR036291">
    <property type="entry name" value="NAD(P)-bd_dom_sf"/>
</dbReference>
<dbReference type="GO" id="GO:0016616">
    <property type="term" value="F:oxidoreductase activity, acting on the CH-OH group of donors, NAD or NADP as acceptor"/>
    <property type="evidence" value="ECO:0007669"/>
    <property type="project" value="UniProtKB-ARBA"/>
</dbReference>
<reference evidence="4" key="2">
    <citation type="journal article" date="2022" name="Microbiol. Resour. Announc.">
        <title>Metagenome Sequencing to Explore Phylogenomics of Terrestrial Cyanobacteria.</title>
        <authorList>
            <person name="Ward R.D."/>
            <person name="Stajich J.E."/>
            <person name="Johansen J.R."/>
            <person name="Huntemann M."/>
            <person name="Clum A."/>
            <person name="Foster B."/>
            <person name="Foster B."/>
            <person name="Roux S."/>
            <person name="Palaniappan K."/>
            <person name="Varghese N."/>
            <person name="Mukherjee S."/>
            <person name="Reddy T.B.K."/>
            <person name="Daum C."/>
            <person name="Copeland A."/>
            <person name="Chen I.A."/>
            <person name="Ivanova N.N."/>
            <person name="Kyrpides N.C."/>
            <person name="Shapiro N."/>
            <person name="Eloe-Fadrosh E.A."/>
            <person name="Pietrasiak N."/>
        </authorList>
    </citation>
    <scope>NUCLEOTIDE SEQUENCE</scope>
    <source>
        <strain evidence="4">HA4357-MV3</strain>
    </source>
</reference>
<evidence type="ECO:0000256" key="3">
    <source>
        <dbReference type="RuleBase" id="RU000363"/>
    </source>
</evidence>
<evidence type="ECO:0000256" key="2">
    <source>
        <dbReference type="ARBA" id="ARBA00023002"/>
    </source>
</evidence>
<protein>
    <submittedName>
        <fullName evidence="4">SDR family oxidoreductase</fullName>
    </submittedName>
</protein>
<dbReference type="EMBL" id="JAHHHW010000139">
    <property type="protein sequence ID" value="MBW4434664.1"/>
    <property type="molecule type" value="Genomic_DNA"/>
</dbReference>
<proteinExistence type="inferred from homology"/>
<dbReference type="PRINTS" id="PR00080">
    <property type="entry name" value="SDRFAMILY"/>
</dbReference>
<comment type="caution">
    <text evidence="4">The sequence shown here is derived from an EMBL/GenBank/DDBJ whole genome shotgun (WGS) entry which is preliminary data.</text>
</comment>
<dbReference type="FunFam" id="3.40.50.720:FF:000047">
    <property type="entry name" value="NADP-dependent L-serine/L-allo-threonine dehydrogenase"/>
    <property type="match status" value="1"/>
</dbReference>
<evidence type="ECO:0000256" key="1">
    <source>
        <dbReference type="ARBA" id="ARBA00006484"/>
    </source>
</evidence>
<evidence type="ECO:0000313" key="5">
    <source>
        <dbReference type="Proteomes" id="UP000813215"/>
    </source>
</evidence>
<organism evidence="4 5">
    <name type="scientific">Pelatocladus maniniholoensis HA4357-MV3</name>
    <dbReference type="NCBI Taxonomy" id="1117104"/>
    <lineage>
        <taxon>Bacteria</taxon>
        <taxon>Bacillati</taxon>
        <taxon>Cyanobacteriota</taxon>
        <taxon>Cyanophyceae</taxon>
        <taxon>Nostocales</taxon>
        <taxon>Nostocaceae</taxon>
        <taxon>Pelatocladus</taxon>
    </lineage>
</organism>
<dbReference type="PRINTS" id="PR00081">
    <property type="entry name" value="GDHRDH"/>
</dbReference>
<keyword evidence="2" id="KW-0560">Oxidoreductase</keyword>
<accession>A0A9E3HDA8</accession>
<sequence>MLSLQNRIVLITGASSGIGAACAKVFASAGAKLILAARRQERLQELADSLVETYHGKSGQIHLLQLDVRDRSAVESAISSLPSAWSEIDILINNAGLSRGLDKLYKGKFEDWEEMIDTNIKGLLYLSRYVVPGMVSRDRGHVINIGSIAAYQTYPGGNVYCGTKAAVRAISEGLKQDLLGTLVKITSVDPGMVETEFSEVRFHGDTERADKVYQGLTPLTGEDVADVVFFCATRPAHVNINQVILMPVDQASTTLVNRRS</sequence>
<dbReference type="SUPFAM" id="SSF51735">
    <property type="entry name" value="NAD(P)-binding Rossmann-fold domains"/>
    <property type="match status" value="1"/>
</dbReference>
<dbReference type="Pfam" id="PF00106">
    <property type="entry name" value="adh_short"/>
    <property type="match status" value="1"/>
</dbReference>
<dbReference type="AlphaFoldDB" id="A0A9E3HDA8"/>
<dbReference type="Gene3D" id="3.40.50.720">
    <property type="entry name" value="NAD(P)-binding Rossmann-like Domain"/>
    <property type="match status" value="1"/>
</dbReference>